<dbReference type="PROSITE" id="PS50995">
    <property type="entry name" value="HTH_MARR_2"/>
    <property type="match status" value="1"/>
</dbReference>
<dbReference type="PANTHER" id="PTHR33164:SF43">
    <property type="entry name" value="HTH-TYPE TRANSCRIPTIONAL REPRESSOR YETL"/>
    <property type="match status" value="1"/>
</dbReference>
<dbReference type="SMART" id="SM00347">
    <property type="entry name" value="HTH_MARR"/>
    <property type="match status" value="1"/>
</dbReference>
<accession>A0A016QUF8</accession>
<sequence>MLPMTHLTAEGAAFTELLLEAFRLHGLLLAAGDRLTQPLGLTSARWQVLGVVEHGPSTVSEISRVMGLARQSVQQQTDALEREGFLSYVDNPRHRRARWVQLTEKGKEAAASLIPVQTEWANHIGRAAPPEALQAALETLRALSERLERGTEREMPPAT</sequence>
<name>A0A016QUF8_9DEIO</name>
<evidence type="ECO:0000313" key="2">
    <source>
        <dbReference type="EMBL" id="EYB69596.1"/>
    </source>
</evidence>
<keyword evidence="3" id="KW-1185">Reference proteome</keyword>
<evidence type="ECO:0000313" key="3">
    <source>
        <dbReference type="Proteomes" id="UP000020492"/>
    </source>
</evidence>
<dbReference type="InterPro" id="IPR039422">
    <property type="entry name" value="MarR/SlyA-like"/>
</dbReference>
<dbReference type="STRING" id="1476583.DEIPH_ctg004orf0117"/>
<dbReference type="InterPro" id="IPR036388">
    <property type="entry name" value="WH-like_DNA-bd_sf"/>
</dbReference>
<reference evidence="2 3" key="1">
    <citation type="submission" date="2014-03" db="EMBL/GenBank/DDBJ databases">
        <title>Draft genome sequence of Deinococcus phoenicis 1P10ME.</title>
        <authorList>
            <person name="Stepanov V.G."/>
            <person name="Vaishampayan P."/>
            <person name="Venkateswaran K."/>
            <person name="Fox G.E."/>
        </authorList>
    </citation>
    <scope>NUCLEOTIDE SEQUENCE [LARGE SCALE GENOMIC DNA]</scope>
    <source>
        <strain evidence="2 3">1P10ME</strain>
    </source>
</reference>
<dbReference type="PANTHER" id="PTHR33164">
    <property type="entry name" value="TRANSCRIPTIONAL REGULATOR, MARR FAMILY"/>
    <property type="match status" value="1"/>
</dbReference>
<feature type="domain" description="HTH marR-type" evidence="1">
    <location>
        <begin position="11"/>
        <end position="149"/>
    </location>
</feature>
<dbReference type="GO" id="GO:0006950">
    <property type="term" value="P:response to stress"/>
    <property type="evidence" value="ECO:0007669"/>
    <property type="project" value="TreeGrafter"/>
</dbReference>
<protein>
    <recommendedName>
        <fullName evidence="1">HTH marR-type domain-containing protein</fullName>
    </recommendedName>
</protein>
<dbReference type="AlphaFoldDB" id="A0A016QUF8"/>
<organism evidence="2 3">
    <name type="scientific">Deinococcus phoenicis</name>
    <dbReference type="NCBI Taxonomy" id="1476583"/>
    <lineage>
        <taxon>Bacteria</taxon>
        <taxon>Thermotogati</taxon>
        <taxon>Deinococcota</taxon>
        <taxon>Deinococci</taxon>
        <taxon>Deinococcales</taxon>
        <taxon>Deinococcaceae</taxon>
        <taxon>Deinococcus</taxon>
    </lineage>
</organism>
<dbReference type="Pfam" id="PF12802">
    <property type="entry name" value="MarR_2"/>
    <property type="match status" value="1"/>
</dbReference>
<evidence type="ECO:0000259" key="1">
    <source>
        <dbReference type="PROSITE" id="PS50995"/>
    </source>
</evidence>
<dbReference type="EMBL" id="JHAC01000004">
    <property type="protein sequence ID" value="EYB69596.1"/>
    <property type="molecule type" value="Genomic_DNA"/>
</dbReference>
<dbReference type="SUPFAM" id="SSF46785">
    <property type="entry name" value="Winged helix' DNA-binding domain"/>
    <property type="match status" value="1"/>
</dbReference>
<gene>
    <name evidence="2" type="ORF">DEIPH_ctg004orf0117</name>
</gene>
<dbReference type="PRINTS" id="PR00598">
    <property type="entry name" value="HTHMARR"/>
</dbReference>
<dbReference type="InterPro" id="IPR000835">
    <property type="entry name" value="HTH_MarR-typ"/>
</dbReference>
<dbReference type="InterPro" id="IPR036390">
    <property type="entry name" value="WH_DNA-bd_sf"/>
</dbReference>
<dbReference type="Proteomes" id="UP000020492">
    <property type="component" value="Unassembled WGS sequence"/>
</dbReference>
<dbReference type="Gene3D" id="1.10.10.10">
    <property type="entry name" value="Winged helix-like DNA-binding domain superfamily/Winged helix DNA-binding domain"/>
    <property type="match status" value="1"/>
</dbReference>
<dbReference type="PATRIC" id="fig|1476583.3.peg.269"/>
<proteinExistence type="predicted"/>
<comment type="caution">
    <text evidence="2">The sequence shown here is derived from an EMBL/GenBank/DDBJ whole genome shotgun (WGS) entry which is preliminary data.</text>
</comment>
<dbReference type="eggNOG" id="COG1846">
    <property type="taxonomic scope" value="Bacteria"/>
</dbReference>
<dbReference type="GO" id="GO:0003700">
    <property type="term" value="F:DNA-binding transcription factor activity"/>
    <property type="evidence" value="ECO:0007669"/>
    <property type="project" value="InterPro"/>
</dbReference>